<accession>A0A8K0T0D4</accession>
<dbReference type="EMBL" id="JAGPNK010000002">
    <property type="protein sequence ID" value="KAH7325603.1"/>
    <property type="molecule type" value="Genomic_DNA"/>
</dbReference>
<gene>
    <name evidence="2" type="ORF">B0I35DRAFT_474358</name>
</gene>
<evidence type="ECO:0000313" key="3">
    <source>
        <dbReference type="Proteomes" id="UP000813444"/>
    </source>
</evidence>
<organism evidence="2 3">
    <name type="scientific">Stachybotrys elegans</name>
    <dbReference type="NCBI Taxonomy" id="80388"/>
    <lineage>
        <taxon>Eukaryota</taxon>
        <taxon>Fungi</taxon>
        <taxon>Dikarya</taxon>
        <taxon>Ascomycota</taxon>
        <taxon>Pezizomycotina</taxon>
        <taxon>Sordariomycetes</taxon>
        <taxon>Hypocreomycetidae</taxon>
        <taxon>Hypocreales</taxon>
        <taxon>Stachybotryaceae</taxon>
        <taxon>Stachybotrys</taxon>
    </lineage>
</organism>
<dbReference type="Gene3D" id="3.40.50.720">
    <property type="entry name" value="NAD(P)-binding Rossmann-like Domain"/>
    <property type="match status" value="1"/>
</dbReference>
<proteinExistence type="predicted"/>
<name>A0A8K0T0D4_9HYPO</name>
<protein>
    <submittedName>
        <fullName evidence="2">Uncharacterized protein</fullName>
    </submittedName>
</protein>
<evidence type="ECO:0000313" key="2">
    <source>
        <dbReference type="EMBL" id="KAH7325603.1"/>
    </source>
</evidence>
<keyword evidence="3" id="KW-1185">Reference proteome</keyword>
<dbReference type="AlphaFoldDB" id="A0A8K0T0D4"/>
<comment type="caution">
    <text evidence="2">The sequence shown here is derived from an EMBL/GenBank/DDBJ whole genome shotgun (WGS) entry which is preliminary data.</text>
</comment>
<dbReference type="PANTHER" id="PTHR47534">
    <property type="entry name" value="YALI0E05731P"/>
    <property type="match status" value="1"/>
</dbReference>
<dbReference type="SUPFAM" id="SSF51735">
    <property type="entry name" value="NAD(P)-binding Rossmann-fold domains"/>
    <property type="match status" value="1"/>
</dbReference>
<dbReference type="GO" id="GO:0016491">
    <property type="term" value="F:oxidoreductase activity"/>
    <property type="evidence" value="ECO:0007669"/>
    <property type="project" value="UniProtKB-KW"/>
</dbReference>
<reference evidence="2" key="1">
    <citation type="journal article" date="2021" name="Nat. Commun.">
        <title>Genetic determinants of endophytism in the Arabidopsis root mycobiome.</title>
        <authorList>
            <person name="Mesny F."/>
            <person name="Miyauchi S."/>
            <person name="Thiergart T."/>
            <person name="Pickel B."/>
            <person name="Atanasova L."/>
            <person name="Karlsson M."/>
            <person name="Huettel B."/>
            <person name="Barry K.W."/>
            <person name="Haridas S."/>
            <person name="Chen C."/>
            <person name="Bauer D."/>
            <person name="Andreopoulos W."/>
            <person name="Pangilinan J."/>
            <person name="LaButti K."/>
            <person name="Riley R."/>
            <person name="Lipzen A."/>
            <person name="Clum A."/>
            <person name="Drula E."/>
            <person name="Henrissat B."/>
            <person name="Kohler A."/>
            <person name="Grigoriev I.V."/>
            <person name="Martin F.M."/>
            <person name="Hacquard S."/>
        </authorList>
    </citation>
    <scope>NUCLEOTIDE SEQUENCE</scope>
    <source>
        <strain evidence="2">MPI-CAGE-CH-0235</strain>
    </source>
</reference>
<dbReference type="InterPro" id="IPR036291">
    <property type="entry name" value="NAD(P)-bd_dom_sf"/>
</dbReference>
<dbReference type="Pfam" id="PF00106">
    <property type="entry name" value="adh_short"/>
    <property type="match status" value="1"/>
</dbReference>
<evidence type="ECO:0000256" key="1">
    <source>
        <dbReference type="ARBA" id="ARBA00023002"/>
    </source>
</evidence>
<dbReference type="PANTHER" id="PTHR47534:SF3">
    <property type="entry name" value="ALCOHOL DEHYDROGENASE-LIKE C-TERMINAL DOMAIN-CONTAINING PROTEIN"/>
    <property type="match status" value="1"/>
</dbReference>
<sequence>MVAIKDIRAANELIADGTAPRIAVFVGGTSGIGQLTIKALVTTGARVRIYLVGRKSSEDRSKTFIEEMHTVNPKAEIIWTEAEVSLLGETKRVCETIKTKEPHVDLLFLTTGYAPFCKRQETSEGIEESLSLSYYTRILFIMHLLPLLRKADAPRVVAVLGGGLERLNSLQLDDLELKKPENWSGRKAQSQNTTINTVAMDKLAGDNPDVTFIHSWPGWVDTGNVKRGQENGSLTSWIFRLLVEPLVATISFRLEDSGQRHLFQCTSALYGGRGVPWNSKPGINVNLEAGTGLFLVNPWGDCTPNNKNIVQLREKATETVWEHTQELLRPYL</sequence>
<dbReference type="InterPro" id="IPR052228">
    <property type="entry name" value="Sec_Metab_Biosynth_Oxidored"/>
</dbReference>
<dbReference type="Proteomes" id="UP000813444">
    <property type="component" value="Unassembled WGS sequence"/>
</dbReference>
<dbReference type="InterPro" id="IPR002347">
    <property type="entry name" value="SDR_fam"/>
</dbReference>
<dbReference type="OrthoDB" id="2898509at2759"/>
<keyword evidence="1" id="KW-0560">Oxidoreductase</keyword>